<dbReference type="Proteomes" id="UP000324222">
    <property type="component" value="Unassembled WGS sequence"/>
</dbReference>
<comment type="caution">
    <text evidence="1">The sequence shown here is derived from an EMBL/GenBank/DDBJ whole genome shotgun (WGS) entry which is preliminary data.</text>
</comment>
<proteinExistence type="predicted"/>
<evidence type="ECO:0000313" key="2">
    <source>
        <dbReference type="Proteomes" id="UP000324222"/>
    </source>
</evidence>
<gene>
    <name evidence="1" type="ORF">E2C01_080061</name>
</gene>
<dbReference type="AlphaFoldDB" id="A0A5B7ISE8"/>
<dbReference type="EMBL" id="VSRR010067939">
    <property type="protein sequence ID" value="MPC85293.1"/>
    <property type="molecule type" value="Genomic_DNA"/>
</dbReference>
<evidence type="ECO:0000313" key="1">
    <source>
        <dbReference type="EMBL" id="MPC85293.1"/>
    </source>
</evidence>
<keyword evidence="2" id="KW-1185">Reference proteome</keyword>
<accession>A0A5B7ISE8</accession>
<protein>
    <submittedName>
        <fullName evidence="1">Uncharacterized protein</fullName>
    </submittedName>
</protein>
<reference evidence="1 2" key="1">
    <citation type="submission" date="2019-05" db="EMBL/GenBank/DDBJ databases">
        <title>Another draft genome of Portunus trituberculatus and its Hox gene families provides insights of decapod evolution.</title>
        <authorList>
            <person name="Jeong J.-H."/>
            <person name="Song I."/>
            <person name="Kim S."/>
            <person name="Choi T."/>
            <person name="Kim D."/>
            <person name="Ryu S."/>
            <person name="Kim W."/>
        </authorList>
    </citation>
    <scope>NUCLEOTIDE SEQUENCE [LARGE SCALE GENOMIC DNA]</scope>
    <source>
        <tissue evidence="1">Muscle</tissue>
    </source>
</reference>
<organism evidence="1 2">
    <name type="scientific">Portunus trituberculatus</name>
    <name type="common">Swimming crab</name>
    <name type="synonym">Neptunus trituberculatus</name>
    <dbReference type="NCBI Taxonomy" id="210409"/>
    <lineage>
        <taxon>Eukaryota</taxon>
        <taxon>Metazoa</taxon>
        <taxon>Ecdysozoa</taxon>
        <taxon>Arthropoda</taxon>
        <taxon>Crustacea</taxon>
        <taxon>Multicrustacea</taxon>
        <taxon>Malacostraca</taxon>
        <taxon>Eumalacostraca</taxon>
        <taxon>Eucarida</taxon>
        <taxon>Decapoda</taxon>
        <taxon>Pleocyemata</taxon>
        <taxon>Brachyura</taxon>
        <taxon>Eubrachyura</taxon>
        <taxon>Portunoidea</taxon>
        <taxon>Portunidae</taxon>
        <taxon>Portuninae</taxon>
        <taxon>Portunus</taxon>
    </lineage>
</organism>
<sequence length="65" mass="7195">MPSLNQVMTGRGSPSALHMNTILRPSTYSDSKCDHRVILAPCRNTRSLKKARNTTSSLHLPEDAM</sequence>
<name>A0A5B7ISE8_PORTR</name>